<comment type="caution">
    <text evidence="1">The sequence shown here is derived from an EMBL/GenBank/DDBJ whole genome shotgun (WGS) entry which is preliminary data.</text>
</comment>
<evidence type="ECO:0000313" key="1">
    <source>
        <dbReference type="EMBL" id="CAG8848832.1"/>
    </source>
</evidence>
<feature type="non-terminal residue" evidence="1">
    <location>
        <position position="92"/>
    </location>
</feature>
<dbReference type="EMBL" id="CAJVQC010162571">
    <property type="protein sequence ID" value="CAG8848832.1"/>
    <property type="molecule type" value="Genomic_DNA"/>
</dbReference>
<reference evidence="1" key="1">
    <citation type="submission" date="2021-06" db="EMBL/GenBank/DDBJ databases">
        <authorList>
            <person name="Kallberg Y."/>
            <person name="Tangrot J."/>
            <person name="Rosling A."/>
        </authorList>
    </citation>
    <scope>NUCLEOTIDE SEQUENCE</scope>
    <source>
        <strain evidence="1">MA461A</strain>
    </source>
</reference>
<accession>A0ACA9STT2</accession>
<keyword evidence="2" id="KW-1185">Reference proteome</keyword>
<gene>
    <name evidence="1" type="ORF">RPERSI_LOCUS35313</name>
</gene>
<organism evidence="1 2">
    <name type="scientific">Racocetra persica</name>
    <dbReference type="NCBI Taxonomy" id="160502"/>
    <lineage>
        <taxon>Eukaryota</taxon>
        <taxon>Fungi</taxon>
        <taxon>Fungi incertae sedis</taxon>
        <taxon>Mucoromycota</taxon>
        <taxon>Glomeromycotina</taxon>
        <taxon>Glomeromycetes</taxon>
        <taxon>Diversisporales</taxon>
        <taxon>Gigasporaceae</taxon>
        <taxon>Racocetra</taxon>
    </lineage>
</organism>
<dbReference type="Proteomes" id="UP000789920">
    <property type="component" value="Unassembled WGS sequence"/>
</dbReference>
<sequence>AELCTKYNENSLTIRYIQESWLPLKESFISAWVDHYLHLGNTSTSCVEGSHSVLKKYLQISTGNLNIVHKKISLLLENQHHEIKAMIAKDKT</sequence>
<feature type="non-terminal residue" evidence="1">
    <location>
        <position position="1"/>
    </location>
</feature>
<evidence type="ECO:0000313" key="2">
    <source>
        <dbReference type="Proteomes" id="UP000789920"/>
    </source>
</evidence>
<name>A0ACA9STT2_9GLOM</name>
<protein>
    <submittedName>
        <fullName evidence="1">7045_t:CDS:1</fullName>
    </submittedName>
</protein>
<proteinExistence type="predicted"/>